<evidence type="ECO:0000256" key="5">
    <source>
        <dbReference type="ARBA" id="ARBA00022452"/>
    </source>
</evidence>
<feature type="region of interest" description="Disordered" evidence="11">
    <location>
        <begin position="1487"/>
        <end position="1531"/>
    </location>
</feature>
<keyword evidence="10" id="KW-0998">Cell outer membrane</keyword>
<evidence type="ECO:0000256" key="10">
    <source>
        <dbReference type="ARBA" id="ARBA00023237"/>
    </source>
</evidence>
<feature type="domain" description="Trimeric autotransporter adhesin YadA-like stalk" evidence="14">
    <location>
        <begin position="313"/>
        <end position="356"/>
    </location>
</feature>
<keyword evidence="6" id="KW-0812">Transmembrane</keyword>
<dbReference type="GO" id="GO:0009986">
    <property type="term" value="C:cell surface"/>
    <property type="evidence" value="ECO:0007669"/>
    <property type="project" value="UniProtKB-SubCell"/>
</dbReference>
<dbReference type="InterPro" id="IPR008635">
    <property type="entry name" value="Coiled_stalk_dom"/>
</dbReference>
<proteinExistence type="inferred from homology"/>
<keyword evidence="5" id="KW-1134">Transmembrane beta strand</keyword>
<evidence type="ECO:0000256" key="7">
    <source>
        <dbReference type="ARBA" id="ARBA00022729"/>
    </source>
</evidence>
<evidence type="ECO:0000256" key="9">
    <source>
        <dbReference type="ARBA" id="ARBA00023136"/>
    </source>
</evidence>
<feature type="domain" description="Trimeric autotransporter adhesin YadA-like stalk" evidence="14">
    <location>
        <begin position="1181"/>
        <end position="1210"/>
    </location>
</feature>
<dbReference type="InterPro" id="IPR005594">
    <property type="entry name" value="YadA_C"/>
</dbReference>
<gene>
    <name evidence="16" type="ORF">A7X83_16820</name>
</gene>
<dbReference type="Pfam" id="PF13018">
    <property type="entry name" value="ESPR"/>
    <property type="match status" value="1"/>
</dbReference>
<dbReference type="Gene3D" id="1.20.5.170">
    <property type="match status" value="5"/>
</dbReference>
<comment type="subcellular location">
    <subcellularLocation>
        <location evidence="2">Cell outer membrane</location>
    </subcellularLocation>
    <subcellularLocation>
        <location evidence="1">Cell surface</location>
    </subcellularLocation>
</comment>
<dbReference type="SUPFAM" id="SSF101967">
    <property type="entry name" value="Adhesin YadA, collagen-binding domain"/>
    <property type="match status" value="4"/>
</dbReference>
<feature type="domain" description="Trimeric autotransporter adhesin YadA-like stalk" evidence="14">
    <location>
        <begin position="585"/>
        <end position="628"/>
    </location>
</feature>
<evidence type="ECO:0000259" key="12">
    <source>
        <dbReference type="Pfam" id="PF03895"/>
    </source>
</evidence>
<feature type="domain" description="Trimeric autotransporter adhesin YadA-like head" evidence="13">
    <location>
        <begin position="468"/>
        <end position="489"/>
    </location>
</feature>
<feature type="domain" description="Trimeric autotransporter adhesin YadA-like stalk" evidence="14">
    <location>
        <begin position="397"/>
        <end position="439"/>
    </location>
</feature>
<protein>
    <recommendedName>
        <fullName evidence="18">Hemagluttinin domain-containing protein</fullName>
    </recommendedName>
</protein>
<feature type="domain" description="Trimeric autotransporter adhesin YadA-like head" evidence="13">
    <location>
        <begin position="921"/>
        <end position="943"/>
    </location>
</feature>
<organism evidence="16 17">
    <name type="scientific">Stenotrophomonas maltophilia</name>
    <name type="common">Pseudomonas maltophilia</name>
    <name type="synonym">Xanthomonas maltophilia</name>
    <dbReference type="NCBI Taxonomy" id="40324"/>
    <lineage>
        <taxon>Bacteria</taxon>
        <taxon>Pseudomonadati</taxon>
        <taxon>Pseudomonadota</taxon>
        <taxon>Gammaproteobacteria</taxon>
        <taxon>Lysobacterales</taxon>
        <taxon>Lysobacteraceae</taxon>
        <taxon>Stenotrophomonas</taxon>
        <taxon>Stenotrophomonas maltophilia group</taxon>
    </lineage>
</organism>
<evidence type="ECO:0000313" key="17">
    <source>
        <dbReference type="Proteomes" id="UP000249614"/>
    </source>
</evidence>
<dbReference type="EMBL" id="LXXM01000227">
    <property type="protein sequence ID" value="PZS87626.1"/>
    <property type="molecule type" value="Genomic_DNA"/>
</dbReference>
<dbReference type="InterPro" id="IPR011049">
    <property type="entry name" value="Serralysin-like_metalloprot_C"/>
</dbReference>
<keyword evidence="9" id="KW-0472">Membrane</keyword>
<evidence type="ECO:0000256" key="6">
    <source>
        <dbReference type="ARBA" id="ARBA00022692"/>
    </source>
</evidence>
<accession>A0A2W6I145</accession>
<dbReference type="InterPro" id="IPR008640">
    <property type="entry name" value="Adhesin_Head_dom"/>
</dbReference>
<feature type="domain" description="Trimeric autotransporter adhesin YadA-like head" evidence="13">
    <location>
        <begin position="1252"/>
        <end position="1275"/>
    </location>
</feature>
<feature type="domain" description="Trimeric autotransporter adhesin YadA-like stalk" evidence="14">
    <location>
        <begin position="1339"/>
        <end position="1375"/>
    </location>
</feature>
<feature type="domain" description="Trimeric autotransporter adhesin YadA-like head" evidence="13">
    <location>
        <begin position="1309"/>
        <end position="1332"/>
    </location>
</feature>
<evidence type="ECO:0000256" key="8">
    <source>
        <dbReference type="ARBA" id="ARBA00022927"/>
    </source>
</evidence>
<dbReference type="InterPro" id="IPR024973">
    <property type="entry name" value="ESPR"/>
</dbReference>
<feature type="domain" description="Trimeric autotransporter adhesin YadA-like stalk" evidence="14">
    <location>
        <begin position="761"/>
        <end position="795"/>
    </location>
</feature>
<dbReference type="GO" id="GO:0015031">
    <property type="term" value="P:protein transport"/>
    <property type="evidence" value="ECO:0007669"/>
    <property type="project" value="UniProtKB-KW"/>
</dbReference>
<dbReference type="Pfam" id="PF05662">
    <property type="entry name" value="YadA_stalk"/>
    <property type="match status" value="11"/>
</dbReference>
<evidence type="ECO:0000259" key="14">
    <source>
        <dbReference type="Pfam" id="PF05662"/>
    </source>
</evidence>
<dbReference type="Gene3D" id="2.150.10.10">
    <property type="entry name" value="Serralysin-like metalloprotease, C-terminal"/>
    <property type="match status" value="8"/>
</dbReference>
<feature type="domain" description="Trimeric autotransporter adhesin YadA-like head" evidence="13">
    <location>
        <begin position="273"/>
        <end position="295"/>
    </location>
</feature>
<evidence type="ECO:0000256" key="11">
    <source>
        <dbReference type="SAM" id="MobiDB-lite"/>
    </source>
</evidence>
<feature type="domain" description="Trimeric autotransporter adhesin YadA-like stalk" evidence="14">
    <location>
        <begin position="673"/>
        <end position="715"/>
    </location>
</feature>
<evidence type="ECO:0000259" key="13">
    <source>
        <dbReference type="Pfam" id="PF05658"/>
    </source>
</evidence>
<keyword evidence="7" id="KW-0732">Signal</keyword>
<feature type="domain" description="Trimeric autotransporter adhesin YadA-like stalk" evidence="14">
    <location>
        <begin position="1444"/>
        <end position="1477"/>
    </location>
</feature>
<dbReference type="CDD" id="cd12820">
    <property type="entry name" value="LbR_YadA-like"/>
    <property type="match status" value="2"/>
</dbReference>
<keyword evidence="4" id="KW-0813">Transport</keyword>
<feature type="domain" description="Trimeric autotransporter adhesin YadA-like head" evidence="13">
    <location>
        <begin position="545"/>
        <end position="567"/>
    </location>
</feature>
<comment type="similarity">
    <text evidence="3">Belongs to the autotransporter-2 (AT-2) (TC 1.B.40) family.</text>
</comment>
<comment type="caution">
    <text evidence="16">The sequence shown here is derived from an EMBL/GenBank/DDBJ whole genome shotgun (WGS) entry which is preliminary data.</text>
</comment>
<dbReference type="Proteomes" id="UP000249614">
    <property type="component" value="Unassembled WGS sequence"/>
</dbReference>
<feature type="domain" description="Trimeric autotransporter adhesin YadA-like head" evidence="13">
    <location>
        <begin position="209"/>
        <end position="233"/>
    </location>
</feature>
<evidence type="ECO:0000313" key="16">
    <source>
        <dbReference type="EMBL" id="PZS87626.1"/>
    </source>
</evidence>
<feature type="domain" description="Trimeric autotransporter adhesin YadA-like stalk" evidence="14">
    <location>
        <begin position="1009"/>
        <end position="1046"/>
    </location>
</feature>
<dbReference type="Pfam" id="PF05658">
    <property type="entry name" value="YadA_head"/>
    <property type="match status" value="9"/>
</dbReference>
<keyword evidence="8" id="KW-0653">Protein transport</keyword>
<dbReference type="RefSeq" id="WP_111113670.1">
    <property type="nucleotide sequence ID" value="NZ_LXXM01000227.1"/>
</dbReference>
<feature type="domain" description="Trimeric autotransporter adhesin YadA-like stalk" evidence="14">
    <location>
        <begin position="854"/>
        <end position="882"/>
    </location>
</feature>
<feature type="domain" description="Trimeric autotransporter adhesin YadA-like head" evidence="13">
    <location>
        <begin position="517"/>
        <end position="538"/>
    </location>
</feature>
<dbReference type="GO" id="GO:0009279">
    <property type="term" value="C:cell outer membrane"/>
    <property type="evidence" value="ECO:0007669"/>
    <property type="project" value="UniProtKB-SubCell"/>
</dbReference>
<dbReference type="Gene3D" id="3.30.1300.30">
    <property type="entry name" value="GSPII I/J protein-like"/>
    <property type="match status" value="1"/>
</dbReference>
<evidence type="ECO:0000256" key="2">
    <source>
        <dbReference type="ARBA" id="ARBA00004442"/>
    </source>
</evidence>
<name>A0A2W6I145_STEMA</name>
<dbReference type="InterPro" id="IPR045584">
    <property type="entry name" value="Pilin-like"/>
</dbReference>
<feature type="compositionally biased region" description="Low complexity" evidence="11">
    <location>
        <begin position="1487"/>
        <end position="1500"/>
    </location>
</feature>
<evidence type="ECO:0000256" key="1">
    <source>
        <dbReference type="ARBA" id="ARBA00004241"/>
    </source>
</evidence>
<sequence>MNRIYRRIWCTARQCWVVASELAVARGKRAAGPRTLAIVLLMLVGTPLLSVASERGNENEDGEAPLEIVGNDLGAPATQLAMQEAMRSAAHAGYESRAGVMGQMPMASGSTLGSGYAMFNESCSGELGGTYYRCTPSFGSVDDYVHSVVAPSSRNVLFTGVGMNASGQFSTAFGHSINIYGDFSTVFGYGAQSWQGYSTVIGATAIGDGVGTTVLGNDARAYSENSIAVGSGSRTVNSSGGNSRIAIGGNAFAGTAGYTGAVALGGAARAEYDGIALGYEAKARRTGSVALGAHSDANENNSVSVGNSSLKRRIINVADARLSTTSTDAVTGKQLYATNQNVTTATNTANAAKTAADQALVNTRLVTQTSASSAVRVGGDNTGTQLDIRNKSNANRKLTGVADATLSTASTEAVTGKQLHATNTAVTTAQATATAAKSAADTVAARVDAQALALGRSAVAGGSGTSASVALGNTSIAHDRDSVALGPKARAGVGADGENSGGVGATSVGSGAWSANAATAIGYRAKAVGGRSVAIGLDAMASDSYGVALGNEASSTHSGSVALGFRSQTTGMNQISVGNETLKRKIVNVNDGTLSATSSDAVTGKQLHATNTTLTSVSSTATAAKAAADNALGQVTTVAGLVGQVSASGNVRLGAQNTGTVLDVANKNGAARRISNVANATLSASSTDAVTGQQLHATNSAVTTAQSTATAAKTAADSAISQVGTVAGLVGQVSASGQVRLGAENTGTVLDVSNKNGARRRIQNIANGILGASSTDAVTGQQLFATNERVGSAETRNEAQDLQLVDHADRLADHRVDLDRLRADFDGFEPDLEGVVKFNADRTLVDLEGAVVKGVGPGDISSAASTDAVNGGQLFATNARIEQMEQGSRFLQVGYDEFSEDASAGWLGVAIGDSAESSPAGEGGTAVGSFSKAFGTNSVALGRASFVEAAAMEGFALGASSHVQASGGIALGARSVVEAGADGSVALGHASIADEMNTVSVGTKGRQRRIVNVDRGYAENDVVTVAQLRESLATLGGGAGLDANGNIIAPTYAIQGGNHNTVGDALTALDGAMVVTDARVGSLEGKLRSVFQDTGIRADGLNQLTLSGAQGAVLTNLADGRIAAGSRDAVTGSQLHDAKQEIARNRSDLDALRDSQATGNDLARLSAAETGSVIDYGGATLTGVADGELQAGSKDVVNGGQLYVTNRRLDEIQEQSRFVAIGSYENSTGASAGLLGVAVGDSAEASPALGKEGATALGSYAKAMATNSVALGRGSWVLEDATEGFALGTVSQVQSSGGIALGARSVVHANATNSVALGYSSYADEADTISIGRSGYERRIVNLARGRGSNDAVNVAQLNATLATLGGGAHIDSNGNIIGPHFTVQGQQQSTLNDALQSLDGAVTTQGSRVEQVETQLRSVFQDTTTRSDGLNQLTLAGAQGMVISNVANGLVAAGSRDAVNGGQLHDVQQQLNGRMDGLEQRIDGQPQARVAANAAGAPEAPTPPAETPTVADTGKAPNATPETPKEPTPQVDTADLEKMLARANEYSDGISREVDRRLDKMDKRFNRMAAMSSAQSAMAMNTAGLNTYNRLGAGVGYSDGESAMAVGYQRVLNEKGSATFSLNGAFTNSGERTVGVGVGIGW</sequence>
<feature type="domain" description="Trimeric autotransporter adhesin YadA-like stalk" evidence="14">
    <location>
        <begin position="1114"/>
        <end position="1153"/>
    </location>
</feature>
<dbReference type="SUPFAM" id="SSF54523">
    <property type="entry name" value="Pili subunits"/>
    <property type="match status" value="1"/>
</dbReference>
<evidence type="ECO:0000256" key="3">
    <source>
        <dbReference type="ARBA" id="ARBA00005848"/>
    </source>
</evidence>
<evidence type="ECO:0000256" key="4">
    <source>
        <dbReference type="ARBA" id="ARBA00022448"/>
    </source>
</evidence>
<feature type="domain" description="Trimeric autotransporter adhesin YadA-like head" evidence="13">
    <location>
        <begin position="979"/>
        <end position="1003"/>
    </location>
</feature>
<evidence type="ECO:0008006" key="18">
    <source>
        <dbReference type="Google" id="ProtNLM"/>
    </source>
</evidence>
<dbReference type="Pfam" id="PF03895">
    <property type="entry name" value="YadA_anchor"/>
    <property type="match status" value="1"/>
</dbReference>
<feature type="domain" description="ESPR" evidence="15">
    <location>
        <begin position="1"/>
        <end position="48"/>
    </location>
</feature>
<evidence type="ECO:0000259" key="15">
    <source>
        <dbReference type="Pfam" id="PF13018"/>
    </source>
</evidence>
<feature type="domain" description="Trimeric autotransporter adhesin YadA-like C-terminal membrane anchor" evidence="12">
    <location>
        <begin position="1591"/>
        <end position="1643"/>
    </location>
</feature>
<reference evidence="16 17" key="1">
    <citation type="submission" date="2016-05" db="EMBL/GenBank/DDBJ databases">
        <authorList>
            <person name="Lavstsen T."/>
            <person name="Jespersen J.S."/>
        </authorList>
    </citation>
    <scope>NUCLEOTIDE SEQUENCE [LARGE SCALE GENOMIC DNA]</scope>
    <source>
        <strain evidence="16 17">SM-5815</strain>
    </source>
</reference>